<comment type="caution">
    <text evidence="1">The sequence shown here is derived from an EMBL/GenBank/DDBJ whole genome shotgun (WGS) entry which is preliminary data.</text>
</comment>
<name>A0ACC6U737_9BURK</name>
<evidence type="ECO:0000313" key="1">
    <source>
        <dbReference type="EMBL" id="MEX3935351.1"/>
    </source>
</evidence>
<organism evidence="1 2">
    <name type="scientific">Paraburkholderia phymatum</name>
    <dbReference type="NCBI Taxonomy" id="148447"/>
    <lineage>
        <taxon>Bacteria</taxon>
        <taxon>Pseudomonadati</taxon>
        <taxon>Pseudomonadota</taxon>
        <taxon>Betaproteobacteria</taxon>
        <taxon>Burkholderiales</taxon>
        <taxon>Burkholderiaceae</taxon>
        <taxon>Paraburkholderia</taxon>
    </lineage>
</organism>
<accession>A0ACC6U737</accession>
<sequence length="314" mass="34303">MIGAYLLMALLPLQSHAQGTPDQLSNRTVIGGNVKQHADAVLAIMTYTTVPDVTTSSLSINSGATGNPGFGQTQFGGGFTISRSFPLYMEGTLAYSRYDPTFIATDGAMQRGVPTRWNTFSGTVGLGWDFRITDELVFRPILNGTIGRVSSDLKVGQSVFNHVTDSNLQFLENGSLDAYGYGGSLMLDYEHYRENYEIDAELRATDIYLRSFGGSDAVQGSAMAQQLSLWTRWRAPTGWHALDRPVRYVLELAYSHYFGDSAGVLGFNDLTSVGVGLELDSSKYPIVITRTRALVRYVFGHNVHGVSFGLAVSF</sequence>
<keyword evidence="2" id="KW-1185">Reference proteome</keyword>
<proteinExistence type="predicted"/>
<evidence type="ECO:0000313" key="2">
    <source>
        <dbReference type="Proteomes" id="UP001558850"/>
    </source>
</evidence>
<dbReference type="Proteomes" id="UP001558850">
    <property type="component" value="Unassembled WGS sequence"/>
</dbReference>
<protein>
    <submittedName>
        <fullName evidence="1">Uncharacterized protein</fullName>
    </submittedName>
</protein>
<reference evidence="1" key="1">
    <citation type="submission" date="2024-07" db="EMBL/GenBank/DDBJ databases">
        <title>A survey of Mimosa microsymbionts across Brazilian biomes reveals a high diversity of Paraburkholderia nodulating endemic species, but also that Cupriavidus is common as a symbiont of widespread species.</title>
        <authorList>
            <person name="Rouws L."/>
            <person name="Barauna A."/>
            <person name="Beukes C."/>
            <person name="Rouws J.R.C."/>
            <person name="De Faria S.M."/>
            <person name="Gross E."/>
            <person name="Bueno Dos Reis Junior F."/>
            <person name="Simon M.F."/>
            <person name="Maluk M."/>
            <person name="Odee D.W."/>
            <person name="Kenicer G."/>
            <person name="Young J.P.W."/>
            <person name="Reis V.M."/>
            <person name="Zilli J."/>
            <person name="James E.K."/>
        </authorList>
    </citation>
    <scope>NUCLEOTIDE SEQUENCE</scope>
    <source>
        <strain evidence="1">EG181B</strain>
    </source>
</reference>
<dbReference type="EMBL" id="JBFRCH010000019">
    <property type="protein sequence ID" value="MEX3935351.1"/>
    <property type="molecule type" value="Genomic_DNA"/>
</dbReference>
<gene>
    <name evidence="1" type="ORF">AB4Y32_26745</name>
</gene>